<accession>A0A1Z8JPS8</accession>
<gene>
    <name evidence="7" type="ORF">CAS74_002338</name>
</gene>
<dbReference type="GO" id="GO:0002181">
    <property type="term" value="P:cytoplasmic translation"/>
    <property type="evidence" value="ECO:0007669"/>
    <property type="project" value="TreeGrafter"/>
</dbReference>
<name>A0A1Z8JPS8_PICKU</name>
<feature type="compositionally biased region" description="Basic and acidic residues" evidence="6">
    <location>
        <begin position="50"/>
        <end position="59"/>
    </location>
</feature>
<organism evidence="7 8">
    <name type="scientific">Pichia kudriavzevii</name>
    <name type="common">Yeast</name>
    <name type="synonym">Issatchenkia orientalis</name>
    <dbReference type="NCBI Taxonomy" id="4909"/>
    <lineage>
        <taxon>Eukaryota</taxon>
        <taxon>Fungi</taxon>
        <taxon>Dikarya</taxon>
        <taxon>Ascomycota</taxon>
        <taxon>Saccharomycotina</taxon>
        <taxon>Pichiomycetes</taxon>
        <taxon>Pichiales</taxon>
        <taxon>Pichiaceae</taxon>
        <taxon>Pichia</taxon>
    </lineage>
</organism>
<protein>
    <recommendedName>
        <fullName evidence="4">Large ribosomal subunit protein eL29</fullName>
    </recommendedName>
    <alternativeName>
        <fullName evidence="5">60S ribosomal protein L29</fullName>
    </alternativeName>
</protein>
<evidence type="ECO:0000313" key="7">
    <source>
        <dbReference type="EMBL" id="OUT22596.1"/>
    </source>
</evidence>
<evidence type="ECO:0000256" key="6">
    <source>
        <dbReference type="SAM" id="MobiDB-lite"/>
    </source>
</evidence>
<dbReference type="EMBL" id="NHMM01000003">
    <property type="protein sequence ID" value="OUT22596.1"/>
    <property type="molecule type" value="Genomic_DNA"/>
</dbReference>
<evidence type="ECO:0000256" key="5">
    <source>
        <dbReference type="ARBA" id="ARBA00035328"/>
    </source>
</evidence>
<feature type="region of interest" description="Disordered" evidence="6">
    <location>
        <begin position="50"/>
        <end position="131"/>
    </location>
</feature>
<dbReference type="GO" id="GO:0022625">
    <property type="term" value="C:cytosolic large ribosomal subunit"/>
    <property type="evidence" value="ECO:0007669"/>
    <property type="project" value="TreeGrafter"/>
</dbReference>
<feature type="compositionally biased region" description="Basic residues" evidence="6">
    <location>
        <begin position="1"/>
        <end position="30"/>
    </location>
</feature>
<dbReference type="AlphaFoldDB" id="A0A1Z8JPS8"/>
<proteinExistence type="inferred from homology"/>
<evidence type="ECO:0000256" key="4">
    <source>
        <dbReference type="ARBA" id="ARBA00035222"/>
    </source>
</evidence>
<dbReference type="InterPro" id="IPR002673">
    <property type="entry name" value="Ribosomal_eL29"/>
</dbReference>
<evidence type="ECO:0000313" key="8">
    <source>
        <dbReference type="Proteomes" id="UP000195871"/>
    </source>
</evidence>
<dbReference type="Gene3D" id="6.10.140.1730">
    <property type="match status" value="1"/>
</dbReference>
<feature type="compositionally biased region" description="Basic residues" evidence="6">
    <location>
        <begin position="90"/>
        <end position="106"/>
    </location>
</feature>
<comment type="similarity">
    <text evidence="1">Belongs to the eukaryotic ribosomal protein eL29 family.</text>
</comment>
<sequence>MSKSKNHTAHNQTKKAHKNGIKKPKTHRYPSLKGVDAKFRRNHRWALHEQLETARDESKSVCPSANGKGVENLRDNKGVAPSANEDVYKKSKQKFSRKKHLKKKRTISINLTNSNDTNEAPAKVNVSNKIQEDKGKVDQKVLSLVEDSVEDEETVKDAATSKKITKEKKSKGKKRFNWKKQTIFPYNGRIINGIIYPDNSPILLSRSFSGSTFTRKNSNFIPVNSNHMALPYESALDVVPEHSYRNNINVRLPSFNGVFHYKPKEKNPTNPNYSLGMNECYYGRNPFPNVQNYESIKPRDAEGEKVLEKLQIDATEKNKIDSITLSLTQDNTSSTSINTITAN</sequence>
<feature type="compositionally biased region" description="Polar residues" evidence="6">
    <location>
        <begin position="107"/>
        <end position="118"/>
    </location>
</feature>
<evidence type="ECO:0000256" key="1">
    <source>
        <dbReference type="ARBA" id="ARBA00010247"/>
    </source>
</evidence>
<dbReference type="PANTHER" id="PTHR12884">
    <property type="entry name" value="60S RIBOSOMAL PROTEIN L29"/>
    <property type="match status" value="1"/>
</dbReference>
<dbReference type="GO" id="GO:0003735">
    <property type="term" value="F:structural constituent of ribosome"/>
    <property type="evidence" value="ECO:0007669"/>
    <property type="project" value="InterPro"/>
</dbReference>
<reference evidence="7 8" key="1">
    <citation type="submission" date="2017-05" db="EMBL/GenBank/DDBJ databases">
        <title>The Genome Sequence of Candida krusei Ckrusei653.</title>
        <authorList>
            <person name="Cuomo C."/>
            <person name="Forche A."/>
            <person name="Young S."/>
            <person name="Abouelleil A."/>
            <person name="Cao P."/>
            <person name="Chapman S."/>
            <person name="Cusick C."/>
            <person name="Shea T."/>
            <person name="Nusbaum C."/>
            <person name="Birren B."/>
        </authorList>
    </citation>
    <scope>NUCLEOTIDE SEQUENCE [LARGE SCALE GENOMIC DNA]</scope>
    <source>
        <strain evidence="7 8">Ckrusei653</strain>
    </source>
</reference>
<dbReference type="VEuPathDB" id="FungiDB:C5L36_0D03625"/>
<feature type="region of interest" description="Disordered" evidence="6">
    <location>
        <begin position="1"/>
        <end position="37"/>
    </location>
</feature>
<dbReference type="Pfam" id="PF01779">
    <property type="entry name" value="Ribosomal_L29e"/>
    <property type="match status" value="1"/>
</dbReference>
<dbReference type="Proteomes" id="UP000195871">
    <property type="component" value="Unassembled WGS sequence"/>
</dbReference>
<evidence type="ECO:0000256" key="3">
    <source>
        <dbReference type="ARBA" id="ARBA00023274"/>
    </source>
</evidence>
<comment type="caution">
    <text evidence="7">The sequence shown here is derived from an EMBL/GenBank/DDBJ whole genome shotgun (WGS) entry which is preliminary data.</text>
</comment>
<keyword evidence="2 7" id="KW-0689">Ribosomal protein</keyword>
<keyword evidence="3" id="KW-0687">Ribonucleoprotein</keyword>
<dbReference type="PANTHER" id="PTHR12884:SF0">
    <property type="entry name" value="60S RIBOSOMAL PROTEIN L29"/>
    <property type="match status" value="1"/>
</dbReference>
<evidence type="ECO:0000256" key="2">
    <source>
        <dbReference type="ARBA" id="ARBA00022980"/>
    </source>
</evidence>